<evidence type="ECO:0000313" key="2">
    <source>
        <dbReference type="Proteomes" id="UP000076927"/>
    </source>
</evidence>
<protein>
    <submittedName>
        <fullName evidence="1">Uncharacterized protein</fullName>
    </submittedName>
</protein>
<reference evidence="1 2" key="1">
    <citation type="submission" date="2015-01" db="EMBL/GenBank/DDBJ databases">
        <title>Paenibacillus swuensis/DY6/whole genome sequencing.</title>
        <authorList>
            <person name="Kim M.K."/>
            <person name="Srinivasan S."/>
            <person name="Lee J.-J."/>
        </authorList>
    </citation>
    <scope>NUCLEOTIDE SEQUENCE [LARGE SCALE GENOMIC DNA]</scope>
    <source>
        <strain evidence="1 2">DY6</strain>
    </source>
</reference>
<sequence>MNERGVTKEMVESRVKNGKALSQNNGSKHLFFTDEGAAVIANDGTLVTVIPKSKYDDAYKALSESLFGR</sequence>
<dbReference type="KEGG" id="pswu:SY83_11045"/>
<evidence type="ECO:0000313" key="1">
    <source>
        <dbReference type="EMBL" id="ANE46719.1"/>
    </source>
</evidence>
<gene>
    <name evidence="1" type="ORF">SY83_11045</name>
</gene>
<dbReference type="PATRIC" id="fig|1178515.4.peg.2217"/>
<dbReference type="EMBL" id="CP011388">
    <property type="protein sequence ID" value="ANE46719.1"/>
    <property type="molecule type" value="Genomic_DNA"/>
</dbReference>
<dbReference type="STRING" id="1178515.SY83_11045"/>
<dbReference type="AlphaFoldDB" id="A0A172TI36"/>
<dbReference type="RefSeq" id="WP_068606461.1">
    <property type="nucleotide sequence ID" value="NZ_CP011388.1"/>
</dbReference>
<organism evidence="1 2">
    <name type="scientific">Paenibacillus swuensis</name>
    <dbReference type="NCBI Taxonomy" id="1178515"/>
    <lineage>
        <taxon>Bacteria</taxon>
        <taxon>Bacillati</taxon>
        <taxon>Bacillota</taxon>
        <taxon>Bacilli</taxon>
        <taxon>Bacillales</taxon>
        <taxon>Paenibacillaceae</taxon>
        <taxon>Paenibacillus</taxon>
    </lineage>
</organism>
<accession>A0A172TI36</accession>
<keyword evidence="2" id="KW-1185">Reference proteome</keyword>
<name>A0A172TI36_9BACL</name>
<dbReference type="Proteomes" id="UP000076927">
    <property type="component" value="Chromosome"/>
</dbReference>
<dbReference type="OrthoDB" id="2647928at2"/>
<proteinExistence type="predicted"/>